<dbReference type="EMBL" id="JAUSWA010000015">
    <property type="protein sequence ID" value="MDQ0494674.1"/>
    <property type="molecule type" value="Genomic_DNA"/>
</dbReference>
<evidence type="ECO:0008006" key="3">
    <source>
        <dbReference type="Google" id="ProtNLM"/>
    </source>
</evidence>
<evidence type="ECO:0000313" key="2">
    <source>
        <dbReference type="Proteomes" id="UP001242811"/>
    </source>
</evidence>
<keyword evidence="2" id="KW-1185">Reference proteome</keyword>
<dbReference type="SUPFAM" id="SSF47616">
    <property type="entry name" value="GST C-terminal domain-like"/>
    <property type="match status" value="1"/>
</dbReference>
<evidence type="ECO:0000313" key="1">
    <source>
        <dbReference type="EMBL" id="MDQ0494674.1"/>
    </source>
</evidence>
<reference evidence="1 2" key="1">
    <citation type="submission" date="2023-07" db="EMBL/GenBank/DDBJ databases">
        <title>Genomic Encyclopedia of Type Strains, Phase IV (KMG-IV): sequencing the most valuable type-strain genomes for metagenomic binning, comparative biology and taxonomic classification.</title>
        <authorList>
            <person name="Goeker M."/>
        </authorList>
    </citation>
    <scope>NUCLEOTIDE SEQUENCE [LARGE SCALE GENOMIC DNA]</scope>
    <source>
        <strain evidence="1 2">DSM 14914</strain>
    </source>
</reference>
<dbReference type="RefSeq" id="WP_152381273.1">
    <property type="nucleotide sequence ID" value="NZ_CP045298.1"/>
</dbReference>
<organism evidence="1 2">
    <name type="scientific">Paenibacillus brasilensis</name>
    <dbReference type="NCBI Taxonomy" id="128574"/>
    <lineage>
        <taxon>Bacteria</taxon>
        <taxon>Bacillati</taxon>
        <taxon>Bacillota</taxon>
        <taxon>Bacilli</taxon>
        <taxon>Bacillales</taxon>
        <taxon>Paenibacillaceae</taxon>
        <taxon>Paenibacillus</taxon>
    </lineage>
</organism>
<comment type="caution">
    <text evidence="1">The sequence shown here is derived from an EMBL/GenBank/DDBJ whole genome shotgun (WGS) entry which is preliminary data.</text>
</comment>
<accession>A0ABU0KZ10</accession>
<name>A0ABU0KZ10_9BACL</name>
<protein>
    <recommendedName>
        <fullName evidence="3">Molecular chaperone DnaJ</fullName>
    </recommendedName>
</protein>
<dbReference type="Proteomes" id="UP001242811">
    <property type="component" value="Unassembled WGS sequence"/>
</dbReference>
<dbReference type="InterPro" id="IPR036282">
    <property type="entry name" value="Glutathione-S-Trfase_C_sf"/>
</dbReference>
<sequence>MDNMKNTQFEKRIKILLEWKSRLLQLAEDELSPFDKWCAENELSAADQHFLTNLCMLFSMRLHPDQNNPDVRKITKNFEEHFKVTDFELSYEEFEKFIKDYQLKEHPIHVWDAREVLEKLAESNRSIELKQKLLG</sequence>
<proteinExistence type="predicted"/>
<gene>
    <name evidence="1" type="ORF">QOZ95_002840</name>
</gene>